<feature type="compositionally biased region" description="Polar residues" evidence="1">
    <location>
        <begin position="184"/>
        <end position="204"/>
    </location>
</feature>
<dbReference type="EMBL" id="QDEB01095739">
    <property type="protein sequence ID" value="RZC32640.1"/>
    <property type="molecule type" value="Genomic_DNA"/>
</dbReference>
<dbReference type="PANTHER" id="PTHR31859">
    <property type="entry name" value="TETRATRICOPEPTIDE REPEAT PROTEIN 39 FAMILY MEMBER"/>
    <property type="match status" value="1"/>
</dbReference>
<gene>
    <name evidence="2" type="ORF">BDFB_003899</name>
</gene>
<evidence type="ECO:0000256" key="1">
    <source>
        <dbReference type="SAM" id="MobiDB-lite"/>
    </source>
</evidence>
<dbReference type="Pfam" id="PF10300">
    <property type="entry name" value="Iml2-TPR_39"/>
    <property type="match status" value="1"/>
</dbReference>
<sequence>MASGTNQNEENNAESNEENEQVPDWLSAKRGIRMLINNNAKEAQELFCRYPDSLTMFAGYSFATFMDALMTFEDDKLNLATSVLKEVERKCTSETGWFKSVKKVFGTSDIHRSLAESLETQIILADSQVCLAILTFLQQDISGYFKGGWVLRKAWKVYQSTYHDILQLHKEIVGETHTPLPGNPESSPETTNSPDTSKSDNTTNGYIKKIPYSHSAILTHHQNDSSGTSTPNSMKNNCSRSSIDASALTFLKKSFSVNSALSKNAHRSDWSSFTSSLSLAYITSTFHLFSSTERLKSAEIDKPTIERLMGAVSFGYGLFQLGISLLPPSLLKLTNFLGFGGNRQNGIACLMYAREGVDMRAPLATLSLLWYHTIVRPFYAIDGSNVQAGVNAAMQLLQESEAEYGQSALFLFFRGRCNRLKSDIPTALKSFQLSVDNASQREIKILALHEVGWCHLIQLDYCAAENTFTYLKSWSRWSRAFYSYLAGICCGSCENSSNYANIKEIKTSTVSGSKGNQLDEFLCRRAKCCPSDDDVLAKLPSVFWKLLVYEMLYLWNALPSCSPENIENIKRDCEAIRDGEIQEPMLGLSKLILGCCYCIQRRYLEGINKFRICLEQRRNLPNNAVDAHVSAFSQYELGSLLIKSFDTKAEGKLLLQNISHYKDYDFEQRLNVRVHSMLKHL</sequence>
<evidence type="ECO:0000313" key="3">
    <source>
        <dbReference type="Proteomes" id="UP000292052"/>
    </source>
</evidence>
<organism evidence="2 3">
    <name type="scientific">Asbolus verrucosus</name>
    <name type="common">Desert ironclad beetle</name>
    <dbReference type="NCBI Taxonomy" id="1661398"/>
    <lineage>
        <taxon>Eukaryota</taxon>
        <taxon>Metazoa</taxon>
        <taxon>Ecdysozoa</taxon>
        <taxon>Arthropoda</taxon>
        <taxon>Hexapoda</taxon>
        <taxon>Insecta</taxon>
        <taxon>Pterygota</taxon>
        <taxon>Neoptera</taxon>
        <taxon>Endopterygota</taxon>
        <taxon>Coleoptera</taxon>
        <taxon>Polyphaga</taxon>
        <taxon>Cucujiformia</taxon>
        <taxon>Tenebrionidae</taxon>
        <taxon>Pimeliinae</taxon>
        <taxon>Asbolus</taxon>
    </lineage>
</organism>
<feature type="compositionally biased region" description="Acidic residues" evidence="1">
    <location>
        <begin position="11"/>
        <end position="21"/>
    </location>
</feature>
<proteinExistence type="predicted"/>
<comment type="caution">
    <text evidence="2">The sequence shown here is derived from an EMBL/GenBank/DDBJ whole genome shotgun (WGS) entry which is preliminary data.</text>
</comment>
<feature type="compositionally biased region" description="Low complexity" evidence="1">
    <location>
        <begin position="1"/>
        <end position="10"/>
    </location>
</feature>
<name>A0A482VIS2_ASBVE</name>
<keyword evidence="3" id="KW-1185">Reference proteome</keyword>
<dbReference type="GO" id="GO:0060271">
    <property type="term" value="P:cilium assembly"/>
    <property type="evidence" value="ECO:0007669"/>
    <property type="project" value="TreeGrafter"/>
</dbReference>
<dbReference type="AlphaFoldDB" id="A0A482VIS2"/>
<dbReference type="PANTHER" id="PTHR31859:SF1">
    <property type="entry name" value="TETRATRICOPEPTIDE REPEAT PROTEIN 39C"/>
    <property type="match status" value="1"/>
</dbReference>
<dbReference type="Proteomes" id="UP000292052">
    <property type="component" value="Unassembled WGS sequence"/>
</dbReference>
<feature type="region of interest" description="Disordered" evidence="1">
    <location>
        <begin position="175"/>
        <end position="204"/>
    </location>
</feature>
<evidence type="ECO:0000313" key="2">
    <source>
        <dbReference type="EMBL" id="RZC32640.1"/>
    </source>
</evidence>
<dbReference type="OrthoDB" id="2154985at2759"/>
<dbReference type="STRING" id="1661398.A0A482VIS2"/>
<reference evidence="2 3" key="1">
    <citation type="submission" date="2017-03" db="EMBL/GenBank/DDBJ databases">
        <title>Genome of the blue death feigning beetle - Asbolus verrucosus.</title>
        <authorList>
            <person name="Rider S.D."/>
        </authorList>
    </citation>
    <scope>NUCLEOTIDE SEQUENCE [LARGE SCALE GENOMIC DNA]</scope>
    <source>
        <strain evidence="2">Butters</strain>
        <tissue evidence="2">Head and leg muscle</tissue>
    </source>
</reference>
<dbReference type="InterPro" id="IPR019412">
    <property type="entry name" value="IML2/TPR_39"/>
</dbReference>
<accession>A0A482VIS2</accession>
<feature type="region of interest" description="Disordered" evidence="1">
    <location>
        <begin position="1"/>
        <end position="23"/>
    </location>
</feature>
<protein>
    <submittedName>
        <fullName evidence="2">Tetratricopeptide repeat protein 39C-like</fullName>
    </submittedName>
</protein>